<proteinExistence type="predicted"/>
<protein>
    <recommendedName>
        <fullName evidence="3">ABC transporter substrate-binding protein</fullName>
    </recommendedName>
</protein>
<dbReference type="SUPFAM" id="SSF53850">
    <property type="entry name" value="Periplasmic binding protein-like II"/>
    <property type="match status" value="1"/>
</dbReference>
<dbReference type="AlphaFoldDB" id="W6MC93"/>
<evidence type="ECO:0008006" key="3">
    <source>
        <dbReference type="Google" id="ProtNLM"/>
    </source>
</evidence>
<dbReference type="EMBL" id="CBTJ020000027">
    <property type="protein sequence ID" value="CDI01803.1"/>
    <property type="molecule type" value="Genomic_DNA"/>
</dbReference>
<dbReference type="OrthoDB" id="3239593at2"/>
<dbReference type="STRING" id="1400863.BN873_210024"/>
<dbReference type="NCBIfam" id="NF008633">
    <property type="entry name" value="PRK11622.1"/>
    <property type="match status" value="1"/>
</dbReference>
<dbReference type="PANTHER" id="PTHR42779">
    <property type="entry name" value="PROTEIN YNJB"/>
    <property type="match status" value="1"/>
</dbReference>
<dbReference type="Pfam" id="PF13416">
    <property type="entry name" value="SBP_bac_8"/>
    <property type="match status" value="1"/>
</dbReference>
<reference evidence="1" key="2">
    <citation type="submission" date="2014-03" db="EMBL/GenBank/DDBJ databases">
        <title>Candidatus Competibacter-lineage genomes retrieved from metagenomes reveal functional metabolic diversity.</title>
        <authorList>
            <person name="McIlroy S.J."/>
            <person name="Albertsen M."/>
            <person name="Andresen E.K."/>
            <person name="Saunders A.M."/>
            <person name="Kristiansen R."/>
            <person name="Stokholm-Bjerregaard M."/>
            <person name="Nielsen K.L."/>
            <person name="Nielsen P.H."/>
        </authorList>
    </citation>
    <scope>NUCLEOTIDE SEQUENCE</scope>
    <source>
        <strain evidence="1">Run_A_D11</strain>
    </source>
</reference>
<reference evidence="1" key="1">
    <citation type="submission" date="2013-07" db="EMBL/GenBank/DDBJ databases">
        <authorList>
            <person name="McIlroy S."/>
        </authorList>
    </citation>
    <scope>NUCLEOTIDE SEQUENCE [LARGE SCALE GENOMIC DNA]</scope>
    <source>
        <strain evidence="1">Run_A_D11</strain>
    </source>
</reference>
<accession>W6MC93</accession>
<dbReference type="Proteomes" id="UP000035760">
    <property type="component" value="Unassembled WGS sequence"/>
</dbReference>
<organism evidence="1 2">
    <name type="scientific">Candidatus Competibacter denitrificans Run_A_D11</name>
    <dbReference type="NCBI Taxonomy" id="1400863"/>
    <lineage>
        <taxon>Bacteria</taxon>
        <taxon>Pseudomonadati</taxon>
        <taxon>Pseudomonadota</taxon>
        <taxon>Gammaproteobacteria</taxon>
        <taxon>Candidatus Competibacteraceae</taxon>
        <taxon>Candidatus Competibacter</taxon>
    </lineage>
</organism>
<name>W6MC93_9GAMM</name>
<dbReference type="PIRSF" id="PIRSF029172">
    <property type="entry name" value="UCP029172_ABC_sbc_YnjB"/>
    <property type="match status" value="1"/>
</dbReference>
<dbReference type="InterPro" id="IPR006059">
    <property type="entry name" value="SBP"/>
</dbReference>
<evidence type="ECO:0000313" key="1">
    <source>
        <dbReference type="EMBL" id="CDI01803.1"/>
    </source>
</evidence>
<dbReference type="PANTHER" id="PTHR42779:SF1">
    <property type="entry name" value="PROTEIN YNJB"/>
    <property type="match status" value="1"/>
</dbReference>
<dbReference type="RefSeq" id="WP_082161097.1">
    <property type="nucleotide sequence ID" value="NZ_CBTJ020000027.1"/>
</dbReference>
<sequence>MIARMGKLWSASRWLSALILAIVMSEGIYAAEPSWQEIEKTARGQTVYWNAWGGDEKTNAYIAWVGEQVKARYGITLQHVKVGDIAETVSRILAEKYAGRNEKGTVDLLWLNGENFHTMKGNGLLFGPFSEKLPNYPLVDTITIPSTTLDFTEPVEGMEVPWGKSQLVFIYDTAQLQNPPKTVAELMAYAKAHPGRFTYPEPPDALGSTFLKQVLIELTDQRDALQTPVAETTFGAVTAPLWGWLDEIRPHLWRQGQAFPQSTPALRQLLADGEIDLAFSLNPNDASAEIEKGNLRNTVRTYVLTGGTIANTHFVAIPYNSSAKEGAQVIANFLLSPEAQTRKLDPTIWGDPTVLGLEKLTPADREQFTKLKRGIATLSPGELGAPLPEPHPSWVERLETAWRARYSR</sequence>
<gene>
    <name evidence="1" type="primary">ynjB</name>
    <name evidence="1" type="ORF">BN873_210024</name>
</gene>
<keyword evidence="2" id="KW-1185">Reference proteome</keyword>
<dbReference type="InterPro" id="IPR027020">
    <property type="entry name" value="YnjB"/>
</dbReference>
<dbReference type="Gene3D" id="3.40.190.10">
    <property type="entry name" value="Periplasmic binding protein-like II"/>
    <property type="match status" value="2"/>
</dbReference>
<comment type="caution">
    <text evidence="1">The sequence shown here is derived from an EMBL/GenBank/DDBJ whole genome shotgun (WGS) entry which is preliminary data.</text>
</comment>
<evidence type="ECO:0000313" key="2">
    <source>
        <dbReference type="Proteomes" id="UP000035760"/>
    </source>
</evidence>